<reference evidence="4" key="1">
    <citation type="submission" date="2021-12" db="EMBL/GenBank/DDBJ databases">
        <authorList>
            <person name="Zaccaron A."/>
            <person name="Stergiopoulos I."/>
        </authorList>
    </citation>
    <scope>NUCLEOTIDE SEQUENCE</scope>
    <source>
        <strain evidence="4">Race5_Kim</strain>
    </source>
</reference>
<evidence type="ECO:0000256" key="1">
    <source>
        <dbReference type="ARBA" id="ARBA00006328"/>
    </source>
</evidence>
<comment type="similarity">
    <text evidence="1">Belongs to the NmrA-type oxidoreductase family.</text>
</comment>
<dbReference type="AlphaFoldDB" id="A0A9Q8P8F7"/>
<organism evidence="4 5">
    <name type="scientific">Passalora fulva</name>
    <name type="common">Tomato leaf mold</name>
    <name type="synonym">Cladosporium fulvum</name>
    <dbReference type="NCBI Taxonomy" id="5499"/>
    <lineage>
        <taxon>Eukaryota</taxon>
        <taxon>Fungi</taxon>
        <taxon>Dikarya</taxon>
        <taxon>Ascomycota</taxon>
        <taxon>Pezizomycotina</taxon>
        <taxon>Dothideomycetes</taxon>
        <taxon>Dothideomycetidae</taxon>
        <taxon>Mycosphaerellales</taxon>
        <taxon>Mycosphaerellaceae</taxon>
        <taxon>Fulvia</taxon>
    </lineage>
</organism>
<evidence type="ECO:0000313" key="4">
    <source>
        <dbReference type="EMBL" id="UJO17159.1"/>
    </source>
</evidence>
<keyword evidence="2" id="KW-0521">NADP</keyword>
<dbReference type="InterPro" id="IPR036291">
    <property type="entry name" value="NAD(P)-bd_dom_sf"/>
</dbReference>
<sequence>MQEILVIGGTGAQGLPVVHSLSGSGRWSVRVLTRNENSERAQQLAKLPNVTLIQGQQDNQKDLHRAFKGVYGAWVNTNGFTNGEKNELFYGIRAYEIARHEGVKHYVYASTDYAVKDCDWNENYHWGHNDAKGRVADFILAQDQKGMKASSIVTGPSMDMLFDGMFTPAEQEDGSFLWANSGKEGEIPLIALEDVGPFSMWMFNNPAESAGLLLKVATDEVSFADIARTFTEVSGKKGVHQFVEISKFVKAREPFPGAMANFAAGPQEGP</sequence>
<dbReference type="InterPro" id="IPR051164">
    <property type="entry name" value="NmrA-like_oxidored"/>
</dbReference>
<reference evidence="4" key="2">
    <citation type="journal article" date="2022" name="Microb. Genom.">
        <title>A chromosome-scale genome assembly of the tomato pathogen Cladosporium fulvum reveals a compartmentalized genome architecture and the presence of a dispensable chromosome.</title>
        <authorList>
            <person name="Zaccaron A.Z."/>
            <person name="Chen L.H."/>
            <person name="Samaras A."/>
            <person name="Stergiopoulos I."/>
        </authorList>
    </citation>
    <scope>NUCLEOTIDE SEQUENCE</scope>
    <source>
        <strain evidence="4">Race5_Kim</strain>
    </source>
</reference>
<gene>
    <name evidence="4" type="ORF">CLAFUR5_04435</name>
</gene>
<accession>A0A9Q8P8F7</accession>
<dbReference type="RefSeq" id="XP_047761525.1">
    <property type="nucleotide sequence ID" value="XM_047903583.1"/>
</dbReference>
<dbReference type="PANTHER" id="PTHR42748">
    <property type="entry name" value="NITROGEN METABOLITE REPRESSION PROTEIN NMRA FAMILY MEMBER"/>
    <property type="match status" value="1"/>
</dbReference>
<evidence type="ECO:0000313" key="5">
    <source>
        <dbReference type="Proteomes" id="UP000756132"/>
    </source>
</evidence>
<name>A0A9Q8P8F7_PASFU</name>
<dbReference type="OrthoDB" id="300709at2759"/>
<feature type="domain" description="NmrA-like" evidence="3">
    <location>
        <begin position="2"/>
        <end position="251"/>
    </location>
</feature>
<dbReference type="PANTHER" id="PTHR42748:SF14">
    <property type="entry name" value="SNOAL-LIKE DOMAIN-CONTAINING PROTEIN"/>
    <property type="match status" value="1"/>
</dbReference>
<protein>
    <submittedName>
        <fullName evidence="4">NmrA-like family domain-containing oxidoreductase himF</fullName>
    </submittedName>
</protein>
<keyword evidence="5" id="KW-1185">Reference proteome</keyword>
<dbReference type="GO" id="GO:0005634">
    <property type="term" value="C:nucleus"/>
    <property type="evidence" value="ECO:0007669"/>
    <property type="project" value="TreeGrafter"/>
</dbReference>
<dbReference type="KEGG" id="ffu:CLAFUR5_04435"/>
<evidence type="ECO:0000256" key="2">
    <source>
        <dbReference type="ARBA" id="ARBA00022857"/>
    </source>
</evidence>
<dbReference type="Pfam" id="PF05368">
    <property type="entry name" value="NmrA"/>
    <property type="match status" value="1"/>
</dbReference>
<dbReference type="CDD" id="cd05251">
    <property type="entry name" value="NmrA_like_SDR_a"/>
    <property type="match status" value="1"/>
</dbReference>
<dbReference type="Gene3D" id="3.90.25.10">
    <property type="entry name" value="UDP-galactose 4-epimerase, domain 1"/>
    <property type="match status" value="1"/>
</dbReference>
<dbReference type="InterPro" id="IPR008030">
    <property type="entry name" value="NmrA-like"/>
</dbReference>
<proteinExistence type="inferred from homology"/>
<dbReference type="Proteomes" id="UP000756132">
    <property type="component" value="Chromosome 4"/>
</dbReference>
<dbReference type="GeneID" id="71984313"/>
<evidence type="ECO:0000259" key="3">
    <source>
        <dbReference type="Pfam" id="PF05368"/>
    </source>
</evidence>
<dbReference type="SUPFAM" id="SSF51735">
    <property type="entry name" value="NAD(P)-binding Rossmann-fold domains"/>
    <property type="match status" value="1"/>
</dbReference>
<dbReference type="Gene3D" id="3.40.50.720">
    <property type="entry name" value="NAD(P)-binding Rossmann-like Domain"/>
    <property type="match status" value="1"/>
</dbReference>
<dbReference type="EMBL" id="CP090166">
    <property type="protein sequence ID" value="UJO17159.1"/>
    <property type="molecule type" value="Genomic_DNA"/>
</dbReference>